<dbReference type="InterPro" id="IPR003448">
    <property type="entry name" value="Mopterin_biosynth_MoaE"/>
</dbReference>
<dbReference type="SUPFAM" id="SSF54690">
    <property type="entry name" value="Molybdopterin synthase subunit MoaE"/>
    <property type="match status" value="1"/>
</dbReference>
<dbReference type="Pfam" id="PF02391">
    <property type="entry name" value="MoaE"/>
    <property type="match status" value="1"/>
</dbReference>
<protein>
    <submittedName>
        <fullName evidence="1">Molybdopterin biosynthesis protein</fullName>
    </submittedName>
</protein>
<keyword evidence="2" id="KW-1185">Reference proteome</keyword>
<dbReference type="GO" id="GO:0006777">
    <property type="term" value="P:Mo-molybdopterin cofactor biosynthetic process"/>
    <property type="evidence" value="ECO:0007669"/>
    <property type="project" value="InterPro"/>
</dbReference>
<evidence type="ECO:0000313" key="2">
    <source>
        <dbReference type="Proteomes" id="UP000267368"/>
    </source>
</evidence>
<dbReference type="RefSeq" id="WP_123198015.1">
    <property type="nucleotide sequence ID" value="NZ_QICB01000002.1"/>
</dbReference>
<dbReference type="OrthoDB" id="9786032at2"/>
<reference evidence="2" key="1">
    <citation type="submission" date="2018-05" db="EMBL/GenBank/DDBJ databases">
        <title>Genome Sequencing of selected type strains of the family Eggerthellaceae.</title>
        <authorList>
            <person name="Danylec N."/>
            <person name="Stoll D.A."/>
            <person name="Doetsch A."/>
            <person name="Huch M."/>
        </authorList>
    </citation>
    <scope>NUCLEOTIDE SEQUENCE [LARGE SCALE GENOMIC DNA]</scope>
    <source>
        <strain evidence="2">DSM 17537</strain>
    </source>
</reference>
<accession>A0A3N0AGG7</accession>
<dbReference type="Proteomes" id="UP000267368">
    <property type="component" value="Unassembled WGS sequence"/>
</dbReference>
<dbReference type="InterPro" id="IPR036563">
    <property type="entry name" value="MoaE_sf"/>
</dbReference>
<name>A0A3N0AGG7_9ACTN</name>
<dbReference type="Gene3D" id="3.90.1170.40">
    <property type="entry name" value="Molybdopterin biosynthesis MoaE subunit"/>
    <property type="match status" value="1"/>
</dbReference>
<proteinExistence type="predicted"/>
<organism evidence="1 2">
    <name type="scientific">Slackia faecicanis</name>
    <dbReference type="NCBI Taxonomy" id="255723"/>
    <lineage>
        <taxon>Bacteria</taxon>
        <taxon>Bacillati</taxon>
        <taxon>Actinomycetota</taxon>
        <taxon>Coriobacteriia</taxon>
        <taxon>Eggerthellales</taxon>
        <taxon>Eggerthellaceae</taxon>
        <taxon>Slackia</taxon>
    </lineage>
</organism>
<dbReference type="AlphaFoldDB" id="A0A3N0AGG7"/>
<gene>
    <name evidence="1" type="ORF">DMP07_04915</name>
</gene>
<evidence type="ECO:0000313" key="1">
    <source>
        <dbReference type="EMBL" id="RNL20916.1"/>
    </source>
</evidence>
<sequence>MAKQLPSIDRWLEEAKLDEQAGNVGMYLTHNGVVRITPKQQVRAATSEEAAEAAKLGAVEAVEFSYDEEGLAKAVEDAKTWPGVYYVRVWLNEGRLSVGDSLMYVLIGADIRPNAVDALQKLVGHIKNNLVVEREIYAE</sequence>
<comment type="caution">
    <text evidence="1">The sequence shown here is derived from an EMBL/GenBank/DDBJ whole genome shotgun (WGS) entry which is preliminary data.</text>
</comment>
<dbReference type="EMBL" id="QICB01000002">
    <property type="protein sequence ID" value="RNL20916.1"/>
    <property type="molecule type" value="Genomic_DNA"/>
</dbReference>